<dbReference type="Pfam" id="PF00561">
    <property type="entry name" value="Abhydrolase_1"/>
    <property type="match status" value="1"/>
</dbReference>
<dbReference type="Gene3D" id="3.40.50.1820">
    <property type="entry name" value="alpha/beta hydrolase"/>
    <property type="match status" value="1"/>
</dbReference>
<dbReference type="AlphaFoldDB" id="A0A158KJF6"/>
<dbReference type="SUPFAM" id="SSF53474">
    <property type="entry name" value="alpha/beta-Hydrolases"/>
    <property type="match status" value="1"/>
</dbReference>
<dbReference type="OrthoDB" id="5853561at2"/>
<dbReference type="Proteomes" id="UP000054925">
    <property type="component" value="Unassembled WGS sequence"/>
</dbReference>
<dbReference type="PANTHER" id="PTHR43798:SF33">
    <property type="entry name" value="HYDROLASE, PUTATIVE (AFU_ORTHOLOGUE AFUA_2G14860)-RELATED"/>
    <property type="match status" value="1"/>
</dbReference>
<keyword evidence="3" id="KW-1185">Reference proteome</keyword>
<evidence type="ECO:0000259" key="1">
    <source>
        <dbReference type="Pfam" id="PF00561"/>
    </source>
</evidence>
<dbReference type="InterPro" id="IPR029058">
    <property type="entry name" value="AB_hydrolase_fold"/>
</dbReference>
<protein>
    <submittedName>
        <fullName evidence="2">Alpha/beta fold family hydrolase</fullName>
    </submittedName>
</protein>
<comment type="caution">
    <text evidence="2">The sequence shown here is derived from an EMBL/GenBank/DDBJ whole genome shotgun (WGS) entry which is preliminary data.</text>
</comment>
<accession>A0A158KJF6</accession>
<dbReference type="PANTHER" id="PTHR43798">
    <property type="entry name" value="MONOACYLGLYCEROL LIPASE"/>
    <property type="match status" value="1"/>
</dbReference>
<organism evidence="2 3">
    <name type="scientific">Caballeronia terrestris</name>
    <dbReference type="NCBI Taxonomy" id="1226301"/>
    <lineage>
        <taxon>Bacteria</taxon>
        <taxon>Pseudomonadati</taxon>
        <taxon>Pseudomonadota</taxon>
        <taxon>Betaproteobacteria</taxon>
        <taxon>Burkholderiales</taxon>
        <taxon>Burkholderiaceae</taxon>
        <taxon>Caballeronia</taxon>
    </lineage>
</organism>
<keyword evidence="2" id="KW-0378">Hydrolase</keyword>
<dbReference type="EMBL" id="FCOL02000057">
    <property type="protein sequence ID" value="SAL80873.1"/>
    <property type="molecule type" value="Genomic_DNA"/>
</dbReference>
<feature type="domain" description="AB hydrolase-1" evidence="1">
    <location>
        <begin position="66"/>
        <end position="306"/>
    </location>
</feature>
<dbReference type="GO" id="GO:0016787">
    <property type="term" value="F:hydrolase activity"/>
    <property type="evidence" value="ECO:0007669"/>
    <property type="project" value="UniProtKB-KW"/>
</dbReference>
<proteinExistence type="predicted"/>
<reference evidence="2" key="1">
    <citation type="submission" date="2016-01" db="EMBL/GenBank/DDBJ databases">
        <authorList>
            <person name="Peeters C."/>
        </authorList>
    </citation>
    <scope>NUCLEOTIDE SEQUENCE [LARGE SCALE GENOMIC DNA]</scope>
    <source>
        <strain evidence="2">LMG 22937</strain>
    </source>
</reference>
<evidence type="ECO:0000313" key="2">
    <source>
        <dbReference type="EMBL" id="SAL80873.1"/>
    </source>
</evidence>
<sequence>MTRSFKKPGAFPGTVGALAAVATAAVATALWVRHRKTRAERDHPPIGCFTDVDGVRLHYVDQGKGPPVVLLHGNTVLLQDFICSGLIDRLSERHRVIAFDRPGFGYSERPRDRLWTAQAQAALIQQALAQIGVEQPVVLGHSWGTLVAMGMAVDFPTDVRGLVLISGYYYPTARLDVALTAPAALPLLGDAMRYTVSPLTGRVLLKRTVEAMFAPRPMPADFFDVMPREMILRPLQIRAEAEDAAFMIPAAARFRTEYAKFDMPVAIFAGAGDKIVDPKSHSTRLHQELPSSTLVVAPDSGHMVHYALAKEVVDAVNQMSAEEDARGAELQIANDDAHPDAVRLNVVAAAL</sequence>
<dbReference type="PRINTS" id="PR00412">
    <property type="entry name" value="EPOXHYDRLASE"/>
</dbReference>
<name>A0A158KJF6_9BURK</name>
<gene>
    <name evidence="2" type="ORF">AWB67_05707</name>
</gene>
<dbReference type="GO" id="GO:0016020">
    <property type="term" value="C:membrane"/>
    <property type="evidence" value="ECO:0007669"/>
    <property type="project" value="TreeGrafter"/>
</dbReference>
<dbReference type="InterPro" id="IPR000073">
    <property type="entry name" value="AB_hydrolase_1"/>
</dbReference>
<dbReference type="InterPro" id="IPR050266">
    <property type="entry name" value="AB_hydrolase_sf"/>
</dbReference>
<dbReference type="InterPro" id="IPR000639">
    <property type="entry name" value="Epox_hydrolase-like"/>
</dbReference>
<evidence type="ECO:0000313" key="3">
    <source>
        <dbReference type="Proteomes" id="UP000054925"/>
    </source>
</evidence>
<dbReference type="PRINTS" id="PR00111">
    <property type="entry name" value="ABHYDROLASE"/>
</dbReference>